<protein>
    <submittedName>
        <fullName evidence="2">Uncharacterized protein</fullName>
    </submittedName>
</protein>
<sequence length="92" mass="10219">MKSRYDHLPPGLLPIVLRRKAASAFFDVSESTFDKMVEQGLVPKPARIGSISIWFRPALVAAAARMTGTELQYSAQAEMQDAPNEWDAIVKK</sequence>
<evidence type="ECO:0000313" key="3">
    <source>
        <dbReference type="Proteomes" id="UP000228751"/>
    </source>
</evidence>
<evidence type="ECO:0000313" key="2">
    <source>
        <dbReference type="EMBL" id="PHY95599.1"/>
    </source>
</evidence>
<evidence type="ECO:0000313" key="1">
    <source>
        <dbReference type="EMBL" id="AXM99818.1"/>
    </source>
</evidence>
<dbReference type="OrthoDB" id="7225653at2"/>
<dbReference type="RefSeq" id="WP_035352706.1">
    <property type="nucleotide sequence ID" value="NZ_CP023189.1"/>
</dbReference>
<accession>A0A2G4RG99</accession>
<keyword evidence="3" id="KW-1185">Reference proteome</keyword>
<dbReference type="EMBL" id="CP023189">
    <property type="protein sequence ID" value="AXM99818.1"/>
    <property type="molecule type" value="Genomic_DNA"/>
</dbReference>
<proteinExistence type="predicted"/>
<reference evidence="1 4" key="3">
    <citation type="submission" date="2018-08" db="EMBL/GenBank/DDBJ databases">
        <title>Acetobacter oryzifermentans sp. nov., isolated from Korea traditional vinegar and reclassification of Acetobacter pasteurianus subsp. ascendens (Henneberg 1898) as Acetobacter ascendens comb. nov.</title>
        <authorList>
            <person name="Cho G.Y."/>
            <person name="Lee S.H."/>
        </authorList>
    </citation>
    <scope>NUCLEOTIDE SEQUENCE [LARGE SCALE GENOMIC DNA]</scope>
    <source>
        <strain evidence="1 4">SH</strain>
    </source>
</reference>
<gene>
    <name evidence="1" type="ORF">CJF59_04145</name>
    <name evidence="2" type="ORF">CSR02_00205</name>
</gene>
<organism evidence="2 3">
    <name type="scientific">Acetobacter pomorum</name>
    <dbReference type="NCBI Taxonomy" id="65959"/>
    <lineage>
        <taxon>Bacteria</taxon>
        <taxon>Pseudomonadati</taxon>
        <taxon>Pseudomonadota</taxon>
        <taxon>Alphaproteobacteria</taxon>
        <taxon>Acetobacterales</taxon>
        <taxon>Acetobacteraceae</taxon>
        <taxon>Acetobacter</taxon>
    </lineage>
</organism>
<dbReference type="EMBL" id="PEBQ01000001">
    <property type="protein sequence ID" value="PHY95599.1"/>
    <property type="molecule type" value="Genomic_DNA"/>
</dbReference>
<reference evidence="2 3" key="2">
    <citation type="submission" date="2017-10" db="EMBL/GenBank/DDBJ databases">
        <title>Genomic analysis of the genus Acetobacter.</title>
        <authorList>
            <person name="Kim K.H."/>
            <person name="Chun B.H."/>
            <person name="Son A.R."/>
            <person name="Jeon C.O."/>
        </authorList>
    </citation>
    <scope>NUCLEOTIDE SEQUENCE [LARGE SCALE GENOMIC DNA]</scope>
    <source>
        <strain evidence="2 3">LHT 2458</strain>
    </source>
</reference>
<name>A0A2G4RG99_9PROT</name>
<evidence type="ECO:0000313" key="4">
    <source>
        <dbReference type="Proteomes" id="UP000256572"/>
    </source>
</evidence>
<reference evidence="1 4" key="1">
    <citation type="submission" date="2017-09" db="EMBL/GenBank/DDBJ databases">
        <authorList>
            <person name="Kim K.H."/>
            <person name="Chun B.H."/>
            <person name="Han G.S."/>
            <person name="Hyun S.G."/>
            <person name="Jeon C.O."/>
        </authorList>
    </citation>
    <scope>NUCLEOTIDE SEQUENCE [LARGE SCALE GENOMIC DNA]</scope>
    <source>
        <strain evidence="1 4">SH</strain>
    </source>
</reference>
<dbReference type="AlphaFoldDB" id="A0A2G4RG99"/>
<dbReference type="Proteomes" id="UP000256572">
    <property type="component" value="Chromosome"/>
</dbReference>
<dbReference type="Proteomes" id="UP000228751">
    <property type="component" value="Unassembled WGS sequence"/>
</dbReference>